<evidence type="ECO:0000313" key="2">
    <source>
        <dbReference type="EMBL" id="GIY57968.1"/>
    </source>
</evidence>
<gene>
    <name evidence="2" type="ORF">CEXT_142791</name>
</gene>
<protein>
    <recommendedName>
        <fullName evidence="4">Secreted protein</fullName>
    </recommendedName>
</protein>
<accession>A0AAV4UJL2</accession>
<reference evidence="2 3" key="1">
    <citation type="submission" date="2021-06" db="EMBL/GenBank/DDBJ databases">
        <title>Caerostris extrusa draft genome.</title>
        <authorList>
            <person name="Kono N."/>
            <person name="Arakawa K."/>
        </authorList>
    </citation>
    <scope>NUCLEOTIDE SEQUENCE [LARGE SCALE GENOMIC DNA]</scope>
</reference>
<comment type="caution">
    <text evidence="2">The sequence shown here is derived from an EMBL/GenBank/DDBJ whole genome shotgun (WGS) entry which is preliminary data.</text>
</comment>
<proteinExistence type="predicted"/>
<dbReference type="EMBL" id="BPLR01012996">
    <property type="protein sequence ID" value="GIY57968.1"/>
    <property type="molecule type" value="Genomic_DNA"/>
</dbReference>
<keyword evidence="3" id="KW-1185">Reference proteome</keyword>
<dbReference type="Proteomes" id="UP001054945">
    <property type="component" value="Unassembled WGS sequence"/>
</dbReference>
<sequence length="81" mass="9232">MKRGVKCRLTLLTYQLVLQNLQVGWKKQPSLAQFLLFLFASSAIAEQTSGLASSMAKSQMTQRNKTREREENIRWEGKAVS</sequence>
<name>A0AAV4UJL2_CAEEX</name>
<evidence type="ECO:0000256" key="1">
    <source>
        <dbReference type="SAM" id="MobiDB-lite"/>
    </source>
</evidence>
<feature type="compositionally biased region" description="Basic and acidic residues" evidence="1">
    <location>
        <begin position="65"/>
        <end position="81"/>
    </location>
</feature>
<organism evidence="2 3">
    <name type="scientific">Caerostris extrusa</name>
    <name type="common">Bark spider</name>
    <name type="synonym">Caerostris bankana</name>
    <dbReference type="NCBI Taxonomy" id="172846"/>
    <lineage>
        <taxon>Eukaryota</taxon>
        <taxon>Metazoa</taxon>
        <taxon>Ecdysozoa</taxon>
        <taxon>Arthropoda</taxon>
        <taxon>Chelicerata</taxon>
        <taxon>Arachnida</taxon>
        <taxon>Araneae</taxon>
        <taxon>Araneomorphae</taxon>
        <taxon>Entelegynae</taxon>
        <taxon>Araneoidea</taxon>
        <taxon>Araneidae</taxon>
        <taxon>Caerostris</taxon>
    </lineage>
</organism>
<evidence type="ECO:0008006" key="4">
    <source>
        <dbReference type="Google" id="ProtNLM"/>
    </source>
</evidence>
<feature type="region of interest" description="Disordered" evidence="1">
    <location>
        <begin position="55"/>
        <end position="81"/>
    </location>
</feature>
<dbReference type="AlphaFoldDB" id="A0AAV4UJL2"/>
<evidence type="ECO:0000313" key="3">
    <source>
        <dbReference type="Proteomes" id="UP001054945"/>
    </source>
</evidence>